<dbReference type="GO" id="GO:0004222">
    <property type="term" value="F:metalloendopeptidase activity"/>
    <property type="evidence" value="ECO:0007669"/>
    <property type="project" value="InterPro"/>
</dbReference>
<dbReference type="Gene3D" id="3.40.390.10">
    <property type="entry name" value="Collagenase (Catalytic Domain)"/>
    <property type="match status" value="1"/>
</dbReference>
<dbReference type="Pfam" id="PF00413">
    <property type="entry name" value="Peptidase_M10"/>
    <property type="match status" value="1"/>
</dbReference>
<dbReference type="Proteomes" id="UP000489600">
    <property type="component" value="Unassembled WGS sequence"/>
</dbReference>
<keyword evidence="2" id="KW-0479">Metal-binding</keyword>
<keyword evidence="1" id="KW-0645">Protease</keyword>
<dbReference type="PANTHER" id="PTHR10201">
    <property type="entry name" value="MATRIX METALLOPROTEINASE"/>
    <property type="match status" value="1"/>
</dbReference>
<dbReference type="OrthoDB" id="406838at2759"/>
<name>A0A565AN45_9BRAS</name>
<dbReference type="GO" id="GO:0008270">
    <property type="term" value="F:zinc ion binding"/>
    <property type="evidence" value="ECO:0007669"/>
    <property type="project" value="InterPro"/>
</dbReference>
<keyword evidence="7" id="KW-1185">Reference proteome</keyword>
<comment type="caution">
    <text evidence="6">The sequence shown here is derived from an EMBL/GenBank/DDBJ whole genome shotgun (WGS) entry which is preliminary data.</text>
</comment>
<keyword evidence="3" id="KW-0378">Hydrolase</keyword>
<dbReference type="AlphaFoldDB" id="A0A565AN45"/>
<organism evidence="6 7">
    <name type="scientific">Arabis nemorensis</name>
    <dbReference type="NCBI Taxonomy" id="586526"/>
    <lineage>
        <taxon>Eukaryota</taxon>
        <taxon>Viridiplantae</taxon>
        <taxon>Streptophyta</taxon>
        <taxon>Embryophyta</taxon>
        <taxon>Tracheophyta</taxon>
        <taxon>Spermatophyta</taxon>
        <taxon>Magnoliopsida</taxon>
        <taxon>eudicotyledons</taxon>
        <taxon>Gunneridae</taxon>
        <taxon>Pentapetalae</taxon>
        <taxon>rosids</taxon>
        <taxon>malvids</taxon>
        <taxon>Brassicales</taxon>
        <taxon>Brassicaceae</taxon>
        <taxon>Arabideae</taxon>
        <taxon>Arabis</taxon>
    </lineage>
</organism>
<dbReference type="GO" id="GO:0030574">
    <property type="term" value="P:collagen catabolic process"/>
    <property type="evidence" value="ECO:0007669"/>
    <property type="project" value="TreeGrafter"/>
</dbReference>
<dbReference type="PANTHER" id="PTHR10201:SF272">
    <property type="entry name" value="METALLOENDOPROTEINASE 5-MMP"/>
    <property type="match status" value="1"/>
</dbReference>
<feature type="domain" description="Peptidase M10 metallopeptidase" evidence="5">
    <location>
        <begin position="2"/>
        <end position="62"/>
    </location>
</feature>
<evidence type="ECO:0000256" key="3">
    <source>
        <dbReference type="ARBA" id="ARBA00022801"/>
    </source>
</evidence>
<evidence type="ECO:0000256" key="4">
    <source>
        <dbReference type="ARBA" id="ARBA00022833"/>
    </source>
</evidence>
<dbReference type="EMBL" id="CABITT030000001">
    <property type="protein sequence ID" value="VVA90816.1"/>
    <property type="molecule type" value="Genomic_DNA"/>
</dbReference>
<evidence type="ECO:0000256" key="2">
    <source>
        <dbReference type="ARBA" id="ARBA00022723"/>
    </source>
</evidence>
<dbReference type="GO" id="GO:0030198">
    <property type="term" value="P:extracellular matrix organization"/>
    <property type="evidence" value="ECO:0007669"/>
    <property type="project" value="TreeGrafter"/>
</dbReference>
<evidence type="ECO:0000313" key="6">
    <source>
        <dbReference type="EMBL" id="VVA90816.1"/>
    </source>
</evidence>
<reference evidence="6" key="1">
    <citation type="submission" date="2019-07" db="EMBL/GenBank/DDBJ databases">
        <authorList>
            <person name="Dittberner H."/>
        </authorList>
    </citation>
    <scope>NUCLEOTIDE SEQUENCE [LARGE SCALE GENOMIC DNA]</scope>
</reference>
<gene>
    <name evidence="6" type="ORF">ANE_LOCUS1261</name>
</gene>
<dbReference type="GO" id="GO:0006508">
    <property type="term" value="P:proteolysis"/>
    <property type="evidence" value="ECO:0007669"/>
    <property type="project" value="UniProtKB-KW"/>
</dbReference>
<proteinExistence type="predicted"/>
<evidence type="ECO:0000313" key="7">
    <source>
        <dbReference type="Proteomes" id="UP000489600"/>
    </source>
</evidence>
<sequence length="70" mass="7448">MGTLAHAFSPPNGHFHLDGDENWIVSIGGDGFPSVTAAVDLESVAVHEIGHVLGLGHSCYRTSNRRINPL</sequence>
<dbReference type="GO" id="GO:0031012">
    <property type="term" value="C:extracellular matrix"/>
    <property type="evidence" value="ECO:0007669"/>
    <property type="project" value="InterPro"/>
</dbReference>
<dbReference type="InterPro" id="IPR001818">
    <property type="entry name" value="Pept_M10_metallopeptidase"/>
</dbReference>
<evidence type="ECO:0000256" key="1">
    <source>
        <dbReference type="ARBA" id="ARBA00022670"/>
    </source>
</evidence>
<protein>
    <recommendedName>
        <fullName evidence="5">Peptidase M10 metallopeptidase domain-containing protein</fullName>
    </recommendedName>
</protein>
<keyword evidence="4" id="KW-0862">Zinc</keyword>
<accession>A0A565AN45</accession>
<evidence type="ECO:0000259" key="5">
    <source>
        <dbReference type="Pfam" id="PF00413"/>
    </source>
</evidence>
<dbReference type="InterPro" id="IPR024079">
    <property type="entry name" value="MetalloPept_cat_dom_sf"/>
</dbReference>
<dbReference type="SUPFAM" id="SSF55486">
    <property type="entry name" value="Metalloproteases ('zincins'), catalytic domain"/>
    <property type="match status" value="1"/>
</dbReference>